<dbReference type="PANTHER" id="PTHR34298:SF2">
    <property type="entry name" value="SEGREGATION AND CONDENSATION PROTEIN B"/>
    <property type="match status" value="1"/>
</dbReference>
<dbReference type="SUPFAM" id="SSF46785">
    <property type="entry name" value="Winged helix' DNA-binding domain"/>
    <property type="match status" value="2"/>
</dbReference>
<protein>
    <submittedName>
        <fullName evidence="6">Segregation and condensation protein B</fullName>
    </submittedName>
</protein>
<dbReference type="EMBL" id="JAASRM010000001">
    <property type="protein sequence ID" value="NIK90203.1"/>
    <property type="molecule type" value="Genomic_DNA"/>
</dbReference>
<dbReference type="Proteomes" id="UP000570514">
    <property type="component" value="Unassembled WGS sequence"/>
</dbReference>
<dbReference type="GO" id="GO:0051304">
    <property type="term" value="P:chromosome separation"/>
    <property type="evidence" value="ECO:0007669"/>
    <property type="project" value="InterPro"/>
</dbReference>
<dbReference type="Pfam" id="PF04079">
    <property type="entry name" value="SMC_ScpB"/>
    <property type="match status" value="1"/>
</dbReference>
<comment type="caution">
    <text evidence="6">The sequence shown here is derived from an EMBL/GenBank/DDBJ whole genome shotgun (WGS) entry which is preliminary data.</text>
</comment>
<dbReference type="InterPro" id="IPR005234">
    <property type="entry name" value="ScpB_csome_segregation"/>
</dbReference>
<dbReference type="InterPro" id="IPR036388">
    <property type="entry name" value="WH-like_DNA-bd_sf"/>
</dbReference>
<proteinExistence type="predicted"/>
<dbReference type="AlphaFoldDB" id="A0A846N3M1"/>
<organism evidence="6 7">
    <name type="scientific">Rhizomicrobium palustre</name>
    <dbReference type="NCBI Taxonomy" id="189966"/>
    <lineage>
        <taxon>Bacteria</taxon>
        <taxon>Pseudomonadati</taxon>
        <taxon>Pseudomonadota</taxon>
        <taxon>Alphaproteobacteria</taxon>
        <taxon>Micropepsales</taxon>
        <taxon>Micropepsaceae</taxon>
        <taxon>Rhizomicrobium</taxon>
    </lineage>
</organism>
<dbReference type="InterPro" id="IPR036390">
    <property type="entry name" value="WH_DNA-bd_sf"/>
</dbReference>
<name>A0A846N3M1_9PROT</name>
<keyword evidence="2" id="KW-0132">Cell division</keyword>
<accession>A0A846N3M1</accession>
<keyword evidence="3" id="KW-0159">Chromosome partition</keyword>
<keyword evidence="4" id="KW-0131">Cell cycle</keyword>
<dbReference type="NCBIfam" id="TIGR00281">
    <property type="entry name" value="SMC-Scp complex subunit ScpB"/>
    <property type="match status" value="1"/>
</dbReference>
<keyword evidence="1" id="KW-0963">Cytoplasm</keyword>
<reference evidence="6 7" key="1">
    <citation type="submission" date="2020-03" db="EMBL/GenBank/DDBJ databases">
        <title>Genomic Encyclopedia of Type Strains, Phase IV (KMG-IV): sequencing the most valuable type-strain genomes for metagenomic binning, comparative biology and taxonomic classification.</title>
        <authorList>
            <person name="Goeker M."/>
        </authorList>
    </citation>
    <scope>NUCLEOTIDE SEQUENCE [LARGE SCALE GENOMIC DNA]</scope>
    <source>
        <strain evidence="6 7">DSM 19867</strain>
    </source>
</reference>
<gene>
    <name evidence="6" type="ORF">FHS83_003521</name>
</gene>
<evidence type="ECO:0000313" key="7">
    <source>
        <dbReference type="Proteomes" id="UP000570514"/>
    </source>
</evidence>
<evidence type="ECO:0000256" key="3">
    <source>
        <dbReference type="ARBA" id="ARBA00022829"/>
    </source>
</evidence>
<feature type="region of interest" description="Disordered" evidence="5">
    <location>
        <begin position="14"/>
        <end position="41"/>
    </location>
</feature>
<sequence>MNRALLKEEALGEVMEAALPSESSVSEETVTEEPQNAAENSCEAEIEQSGEAICEDVVAVGTAADDLAAESTDDGAEVELAPAPVEATATEEVVDTEVNVEHLRMAEALLFAASEPLSEEALKASLPERANIKGIIAELQTIYEKRGVNLVLVAEKWQFRTAPDLAFLLRKEKPEQKKLSRAAIETLAIIAYHQPVTRAEVEDIRGVMLSKGTLDTLMEVGWIKIRGRKRTPGRPVTYGTTEAFLVHFGLENISHLPGMDELKAAGFLEAIPPSGLDIPSPSDQLAADEDPYEGPEEGELATGGADPFIPGSSAE</sequence>
<feature type="region of interest" description="Disordered" evidence="5">
    <location>
        <begin position="275"/>
        <end position="315"/>
    </location>
</feature>
<evidence type="ECO:0000256" key="2">
    <source>
        <dbReference type="ARBA" id="ARBA00022618"/>
    </source>
</evidence>
<evidence type="ECO:0000256" key="1">
    <source>
        <dbReference type="ARBA" id="ARBA00022490"/>
    </source>
</evidence>
<keyword evidence="7" id="KW-1185">Reference proteome</keyword>
<evidence type="ECO:0000256" key="5">
    <source>
        <dbReference type="SAM" id="MobiDB-lite"/>
    </source>
</evidence>
<feature type="compositionally biased region" description="Acidic residues" evidence="5">
    <location>
        <begin position="286"/>
        <end position="299"/>
    </location>
</feature>
<dbReference type="Gene3D" id="1.10.10.10">
    <property type="entry name" value="Winged helix-like DNA-binding domain superfamily/Winged helix DNA-binding domain"/>
    <property type="match status" value="2"/>
</dbReference>
<evidence type="ECO:0000313" key="6">
    <source>
        <dbReference type="EMBL" id="NIK90203.1"/>
    </source>
</evidence>
<dbReference type="GO" id="GO:0051301">
    <property type="term" value="P:cell division"/>
    <property type="evidence" value="ECO:0007669"/>
    <property type="project" value="UniProtKB-KW"/>
</dbReference>
<dbReference type="PANTHER" id="PTHR34298">
    <property type="entry name" value="SEGREGATION AND CONDENSATION PROTEIN B"/>
    <property type="match status" value="1"/>
</dbReference>
<evidence type="ECO:0000256" key="4">
    <source>
        <dbReference type="ARBA" id="ARBA00023306"/>
    </source>
</evidence>